<accession>A0A292Q7Q4</accession>
<evidence type="ECO:0000313" key="1">
    <source>
        <dbReference type="EMBL" id="CUS15826.1"/>
    </source>
</evidence>
<evidence type="ECO:0000313" key="2">
    <source>
        <dbReference type="Proteomes" id="UP001412239"/>
    </source>
</evidence>
<reference evidence="1" key="1">
    <citation type="submission" date="2015-10" db="EMBL/GenBank/DDBJ databases">
        <authorList>
            <person name="Regsiter A."/>
            <person name="william w."/>
        </authorList>
    </citation>
    <scope>NUCLEOTIDE SEQUENCE</scope>
    <source>
        <strain evidence="1">Montdore</strain>
    </source>
</reference>
<organism evidence="1 2">
    <name type="scientific">Tuber aestivum</name>
    <name type="common">summer truffle</name>
    <dbReference type="NCBI Taxonomy" id="59557"/>
    <lineage>
        <taxon>Eukaryota</taxon>
        <taxon>Fungi</taxon>
        <taxon>Dikarya</taxon>
        <taxon>Ascomycota</taxon>
        <taxon>Pezizomycotina</taxon>
        <taxon>Pezizomycetes</taxon>
        <taxon>Pezizales</taxon>
        <taxon>Tuberaceae</taxon>
        <taxon>Tuber</taxon>
    </lineage>
</organism>
<dbReference type="GO" id="GO:0071933">
    <property type="term" value="F:Arp2/3 complex binding"/>
    <property type="evidence" value="ECO:0007669"/>
    <property type="project" value="TreeGrafter"/>
</dbReference>
<gene>
    <name evidence="1" type="ORF">GSTUAT00000103001</name>
</gene>
<dbReference type="GO" id="GO:0000147">
    <property type="term" value="P:actin cortical patch assembly"/>
    <property type="evidence" value="ECO:0007669"/>
    <property type="project" value="TreeGrafter"/>
</dbReference>
<dbReference type="EMBL" id="LN890943">
    <property type="protein sequence ID" value="CUS15826.1"/>
    <property type="molecule type" value="Genomic_DNA"/>
</dbReference>
<keyword evidence="2" id="KW-1185">Reference proteome</keyword>
<dbReference type="PANTHER" id="PTHR13357">
    <property type="entry name" value="SH3 ADAPTER PROTEIN SPIN90 NCK INTERACTING PROTEIN WITH SH3 DOMAIN"/>
    <property type="match status" value="1"/>
</dbReference>
<dbReference type="InterPro" id="IPR030125">
    <property type="entry name" value="SPIN90/Ldb17"/>
</dbReference>
<dbReference type="GO" id="GO:0030479">
    <property type="term" value="C:actin cortical patch"/>
    <property type="evidence" value="ECO:0007669"/>
    <property type="project" value="TreeGrafter"/>
</dbReference>
<proteinExistence type="predicted"/>
<name>A0A292Q7Q4_9PEZI</name>
<dbReference type="PANTHER" id="PTHR13357:SF1">
    <property type="entry name" value="NCK-INTERACTING PROTEIN WITH SH3 DOMAIN"/>
    <property type="match status" value="1"/>
</dbReference>
<dbReference type="GO" id="GO:0006897">
    <property type="term" value="P:endocytosis"/>
    <property type="evidence" value="ECO:0007669"/>
    <property type="project" value="TreeGrafter"/>
</dbReference>
<sequence length="184" mass="21595">MDFHVAHTLENGQQFWDELDDDASSYCELAIERLKTSTWFPSTILAKCAYKVLDSPLFTEYRGYVRRRMIGLLREGILALQLHTSVVLVLLYDGRGAWKTFEVVLDEDHFIRLIDLAQEERDGDTRLHRSLEELLYEVSRIQHLRREHLEVIDGEFIPYLFGLVESDPEQPNDPYHYQAIIILV</sequence>
<dbReference type="AlphaFoldDB" id="A0A292Q7Q4"/>
<dbReference type="GO" id="GO:0051666">
    <property type="term" value="P:actin cortical patch localization"/>
    <property type="evidence" value="ECO:0007669"/>
    <property type="project" value="TreeGrafter"/>
</dbReference>
<dbReference type="Proteomes" id="UP001412239">
    <property type="component" value="Unassembled WGS sequence"/>
</dbReference>
<protein>
    <submittedName>
        <fullName evidence="1">Uncharacterized protein</fullName>
    </submittedName>
</protein>